<organism evidence="1 2">
    <name type="scientific">Brevibacillus fulvus</name>
    <dbReference type="NCBI Taxonomy" id="1125967"/>
    <lineage>
        <taxon>Bacteria</taxon>
        <taxon>Bacillati</taxon>
        <taxon>Bacillota</taxon>
        <taxon>Bacilli</taxon>
        <taxon>Bacillales</taxon>
        <taxon>Paenibacillaceae</taxon>
        <taxon>Brevibacillus</taxon>
    </lineage>
</organism>
<keyword evidence="2" id="KW-1185">Reference proteome</keyword>
<reference evidence="1" key="1">
    <citation type="submission" date="2021-01" db="EMBL/GenBank/DDBJ databases">
        <title>Genomic Encyclopedia of Type Strains, Phase IV (KMG-IV): sequencing the most valuable type-strain genomes for metagenomic binning, comparative biology and taxonomic classification.</title>
        <authorList>
            <person name="Goeker M."/>
        </authorList>
    </citation>
    <scope>NUCLEOTIDE SEQUENCE</scope>
    <source>
        <strain evidence="1">DSM 25523</strain>
    </source>
</reference>
<dbReference type="EMBL" id="JAFBEB010000006">
    <property type="protein sequence ID" value="MBM7590500.1"/>
    <property type="molecule type" value="Genomic_DNA"/>
</dbReference>
<evidence type="ECO:0000313" key="1">
    <source>
        <dbReference type="EMBL" id="MBM7590500.1"/>
    </source>
</evidence>
<dbReference type="AlphaFoldDB" id="A0A938Y3E4"/>
<accession>A0A938Y3E4</accession>
<name>A0A938Y3E4_9BACL</name>
<comment type="caution">
    <text evidence="1">The sequence shown here is derived from an EMBL/GenBank/DDBJ whole genome shotgun (WGS) entry which is preliminary data.</text>
</comment>
<evidence type="ECO:0000313" key="2">
    <source>
        <dbReference type="Proteomes" id="UP000717624"/>
    </source>
</evidence>
<dbReference type="RefSeq" id="WP_204518246.1">
    <property type="nucleotide sequence ID" value="NZ_BAABIN010000002.1"/>
</dbReference>
<dbReference type="Proteomes" id="UP000717624">
    <property type="component" value="Unassembled WGS sequence"/>
</dbReference>
<protein>
    <submittedName>
        <fullName evidence="1">Uncharacterized protein</fullName>
    </submittedName>
</protein>
<gene>
    <name evidence="1" type="ORF">JOD01_002104</name>
</gene>
<sequence>MMEPSETDCSLWDYFELYFAPRDEEMLHPLLDWEPADLAAESRVIRL</sequence>
<proteinExistence type="predicted"/>